<keyword evidence="6" id="KW-0121">Carboxypeptidase</keyword>
<feature type="domain" description="Peptidase M20 dimerisation" evidence="5">
    <location>
        <begin position="199"/>
        <end position="294"/>
    </location>
</feature>
<feature type="binding site" evidence="4">
    <location>
        <position position="150"/>
    </location>
    <ligand>
        <name>Mn(2+)</name>
        <dbReference type="ChEBI" id="CHEBI:29035"/>
        <label>2</label>
    </ligand>
</feature>
<dbReference type="PIRSF" id="PIRSF005962">
    <property type="entry name" value="Pept_M20D_amidohydro"/>
    <property type="match status" value="1"/>
</dbReference>
<evidence type="ECO:0000259" key="5">
    <source>
        <dbReference type="Pfam" id="PF07687"/>
    </source>
</evidence>
<feature type="binding site" evidence="4">
    <location>
        <position position="116"/>
    </location>
    <ligand>
        <name>Mn(2+)</name>
        <dbReference type="ChEBI" id="CHEBI:29035"/>
        <label>2</label>
    </ligand>
</feature>
<feature type="binding site" evidence="4">
    <location>
        <position position="114"/>
    </location>
    <ligand>
        <name>Mn(2+)</name>
        <dbReference type="ChEBI" id="CHEBI:29035"/>
        <label>2</label>
    </ligand>
</feature>
<dbReference type="InterPro" id="IPR017439">
    <property type="entry name" value="Amidohydrolase"/>
</dbReference>
<evidence type="ECO:0000313" key="6">
    <source>
        <dbReference type="EMBL" id="KAF2653565.1"/>
    </source>
</evidence>
<keyword evidence="4" id="KW-0464">Manganese</keyword>
<reference evidence="6" key="1">
    <citation type="journal article" date="2020" name="Stud. Mycol.">
        <title>101 Dothideomycetes genomes: a test case for predicting lifestyles and emergence of pathogens.</title>
        <authorList>
            <person name="Haridas S."/>
            <person name="Albert R."/>
            <person name="Binder M."/>
            <person name="Bloem J."/>
            <person name="Labutti K."/>
            <person name="Salamov A."/>
            <person name="Andreopoulos B."/>
            <person name="Baker S."/>
            <person name="Barry K."/>
            <person name="Bills G."/>
            <person name="Bluhm B."/>
            <person name="Cannon C."/>
            <person name="Castanera R."/>
            <person name="Culley D."/>
            <person name="Daum C."/>
            <person name="Ezra D."/>
            <person name="Gonzalez J."/>
            <person name="Henrissat B."/>
            <person name="Kuo A."/>
            <person name="Liang C."/>
            <person name="Lipzen A."/>
            <person name="Lutzoni F."/>
            <person name="Magnuson J."/>
            <person name="Mondo S."/>
            <person name="Nolan M."/>
            <person name="Ohm R."/>
            <person name="Pangilinan J."/>
            <person name="Park H.-J."/>
            <person name="Ramirez L."/>
            <person name="Alfaro M."/>
            <person name="Sun H."/>
            <person name="Tritt A."/>
            <person name="Yoshinaga Y."/>
            <person name="Zwiers L.-H."/>
            <person name="Turgeon B."/>
            <person name="Goodwin S."/>
            <person name="Spatafora J."/>
            <person name="Crous P."/>
            <person name="Grigoriev I."/>
        </authorList>
    </citation>
    <scope>NUCLEOTIDE SEQUENCE</scope>
    <source>
        <strain evidence="6">CBS 122681</strain>
    </source>
</reference>
<keyword evidence="6" id="KW-0645">Protease</keyword>
<dbReference type="Gene3D" id="3.40.630.10">
    <property type="entry name" value="Zn peptidases"/>
    <property type="match status" value="1"/>
</dbReference>
<accession>A0A6A6T0S6</accession>
<dbReference type="FunFam" id="3.30.70.360:FF:000001">
    <property type="entry name" value="N-acetyldiaminopimelate deacetylase"/>
    <property type="match status" value="1"/>
</dbReference>
<dbReference type="Proteomes" id="UP000799324">
    <property type="component" value="Unassembled WGS sequence"/>
</dbReference>
<protein>
    <submittedName>
        <fullName evidence="6">Metal-dependent amidase/aminoacylase/carboxypeptidase</fullName>
    </submittedName>
</protein>
<dbReference type="Pfam" id="PF07687">
    <property type="entry name" value="M20_dimer"/>
    <property type="match status" value="1"/>
</dbReference>
<dbReference type="EMBL" id="MU004379">
    <property type="protein sequence ID" value="KAF2653565.1"/>
    <property type="molecule type" value="Genomic_DNA"/>
</dbReference>
<comment type="similarity">
    <text evidence="2">Belongs to the peptidase M20A family.</text>
</comment>
<keyword evidence="4" id="KW-0479">Metal-binding</keyword>
<evidence type="ECO:0000313" key="7">
    <source>
        <dbReference type="Proteomes" id="UP000799324"/>
    </source>
</evidence>
<dbReference type="AlphaFoldDB" id="A0A6A6T0S6"/>
<dbReference type="PANTHER" id="PTHR11014">
    <property type="entry name" value="PEPTIDASE M20 FAMILY MEMBER"/>
    <property type="match status" value="1"/>
</dbReference>
<dbReference type="GO" id="GO:0004180">
    <property type="term" value="F:carboxypeptidase activity"/>
    <property type="evidence" value="ECO:0007669"/>
    <property type="project" value="UniProtKB-KW"/>
</dbReference>
<comment type="cofactor">
    <cofactor evidence="4">
        <name>Mn(2+)</name>
        <dbReference type="ChEBI" id="CHEBI:29035"/>
    </cofactor>
    <text evidence="4">The Mn(2+) ion enhances activity.</text>
</comment>
<evidence type="ECO:0000256" key="2">
    <source>
        <dbReference type="ARBA" id="ARBA00006247"/>
    </source>
</evidence>
<proteinExistence type="inferred from homology"/>
<dbReference type="SUPFAM" id="SSF55031">
    <property type="entry name" value="Bacterial exopeptidase dimerisation domain"/>
    <property type="match status" value="1"/>
</dbReference>
<evidence type="ECO:0000256" key="1">
    <source>
        <dbReference type="ARBA" id="ARBA00006153"/>
    </source>
</evidence>
<dbReference type="PANTHER" id="PTHR11014:SF63">
    <property type="entry name" value="METALLOPEPTIDASE, PUTATIVE (AFU_ORTHOLOGUE AFUA_6G09600)-RELATED"/>
    <property type="match status" value="1"/>
</dbReference>
<comment type="similarity">
    <text evidence="1">Belongs to the peptidase M20 family.</text>
</comment>
<evidence type="ECO:0000256" key="4">
    <source>
        <dbReference type="PIRSR" id="PIRSR005962-1"/>
    </source>
</evidence>
<dbReference type="InterPro" id="IPR011650">
    <property type="entry name" value="Peptidase_M20_dimer"/>
</dbReference>
<dbReference type="Gene3D" id="3.30.70.360">
    <property type="match status" value="1"/>
</dbReference>
<dbReference type="Pfam" id="PF01546">
    <property type="entry name" value="Peptidase_M20"/>
    <property type="match status" value="1"/>
</dbReference>
<evidence type="ECO:0000256" key="3">
    <source>
        <dbReference type="ARBA" id="ARBA00022801"/>
    </source>
</evidence>
<dbReference type="OrthoDB" id="6119954at2759"/>
<organism evidence="6 7">
    <name type="scientific">Lophiostoma macrostomum CBS 122681</name>
    <dbReference type="NCBI Taxonomy" id="1314788"/>
    <lineage>
        <taxon>Eukaryota</taxon>
        <taxon>Fungi</taxon>
        <taxon>Dikarya</taxon>
        <taxon>Ascomycota</taxon>
        <taxon>Pezizomycotina</taxon>
        <taxon>Dothideomycetes</taxon>
        <taxon>Pleosporomycetidae</taxon>
        <taxon>Pleosporales</taxon>
        <taxon>Lophiostomataceae</taxon>
        <taxon>Lophiostoma</taxon>
    </lineage>
</organism>
<dbReference type="SUPFAM" id="SSF53187">
    <property type="entry name" value="Zn-dependent exopeptidases"/>
    <property type="match status" value="1"/>
</dbReference>
<keyword evidence="3" id="KW-0378">Hydrolase</keyword>
<sequence>MSSITKIIEAHRPNLEPYEELYKYFHAHPELSFQEEQTAARIAQHLRNLKAYEVFPGIGGHGIAAVLKNGEGSTILLRADIDALPVEEQTGLPYASTARMKDVDGVEKPMMHACGHDMHITALLATAETLAAAKDEWQGTLILVFQPAEERAGGARAMVDGGLYDKVPEPELAIGAHVMPFRSGVIGTKHGLIASSADRFQLRIEGRQAHASTPHVSIDPIVQAASTIMRLQSIVSREVDPSDFAVVTVSAFHAGDAENIIPSHADLKIDVRAGIPATRERVLAAVQRIISAEASASGNAKVPKLQPTTNFPLLFNDSGVTSALEKTFSEHFEVGEHAYNANIPRLQGSEDFGILATAIGKPSCFFLYGGTDPQVWDRAEGEGKLHELPGNHSPLFAPVVQPTLGKGVDGYVAAALTFLGKGR</sequence>
<feature type="binding site" evidence="4">
    <location>
        <position position="177"/>
    </location>
    <ligand>
        <name>Mn(2+)</name>
        <dbReference type="ChEBI" id="CHEBI:29035"/>
        <label>2</label>
    </ligand>
</feature>
<name>A0A6A6T0S6_9PLEO</name>
<dbReference type="InterPro" id="IPR036264">
    <property type="entry name" value="Bact_exopeptidase_dim_dom"/>
</dbReference>
<gene>
    <name evidence="6" type="ORF">K491DRAFT_602573</name>
</gene>
<dbReference type="GO" id="GO:0046872">
    <property type="term" value="F:metal ion binding"/>
    <property type="evidence" value="ECO:0007669"/>
    <property type="project" value="UniProtKB-KW"/>
</dbReference>
<dbReference type="InterPro" id="IPR002933">
    <property type="entry name" value="Peptidase_M20"/>
</dbReference>
<dbReference type="NCBIfam" id="TIGR01891">
    <property type="entry name" value="amidohydrolases"/>
    <property type="match status" value="1"/>
</dbReference>
<keyword evidence="7" id="KW-1185">Reference proteome</keyword>